<evidence type="ECO:0000313" key="2">
    <source>
        <dbReference type="EMBL" id="KJY81890.1"/>
    </source>
</evidence>
<dbReference type="InterPro" id="IPR002888">
    <property type="entry name" value="2Fe-2S-bd"/>
</dbReference>
<evidence type="ECO:0000259" key="1">
    <source>
        <dbReference type="PROSITE" id="PS51085"/>
    </source>
</evidence>
<sequence>MSMISLTINNKLYGPLEVDPEVKMTDFLHEYLNLTGTKFGCGQGVCQACTIIVDNEDGSSDTIRTCITNAVVLNGKKLRTIEGHAETNKQGEIIALHPVQEAFVENFSFQCGWCTSGFTNKTVALVENLKRNPIAKDQVQHVIETELKDHVCRCTGYVKYYKAVKELILSTEGATI</sequence>
<dbReference type="PANTHER" id="PTHR45331:SF2">
    <property type="entry name" value="OXIDOREDUCTASE WITH IRON-SULFUR SUBUNIT"/>
    <property type="match status" value="1"/>
</dbReference>
<dbReference type="Proteomes" id="UP000033673">
    <property type="component" value="Unassembled WGS sequence"/>
</dbReference>
<feature type="domain" description="2Fe-2S ferredoxin-type" evidence="1">
    <location>
        <begin position="2"/>
        <end position="84"/>
    </location>
</feature>
<reference evidence="2 3" key="1">
    <citation type="journal article" date="2015" name="BMC Genomics">
        <title>Genome mining reveals unlocked bioactive potential of marine Gram-negative bacteria.</title>
        <authorList>
            <person name="Machado H."/>
            <person name="Sonnenschein E.C."/>
            <person name="Melchiorsen J."/>
            <person name="Gram L."/>
        </authorList>
    </citation>
    <scope>NUCLEOTIDE SEQUENCE [LARGE SCALE GENOMIC DNA]</scope>
    <source>
        <strain evidence="2 3">S2757</strain>
    </source>
</reference>
<keyword evidence="3" id="KW-1185">Reference proteome</keyword>
<dbReference type="InterPro" id="IPR036010">
    <property type="entry name" value="2Fe-2S_ferredoxin-like_sf"/>
</dbReference>
<name>A0A0F4NFK1_9VIBR</name>
<protein>
    <submittedName>
        <fullName evidence="2">(2Fe-2S)-binding protein</fullName>
    </submittedName>
</protein>
<dbReference type="PANTHER" id="PTHR45331">
    <property type="entry name" value="OXIDOREDUCTASE, IRON-SULPHUR BINDING SUBUNIT-RELATED-RELATED"/>
    <property type="match status" value="1"/>
</dbReference>
<dbReference type="GO" id="GO:0046872">
    <property type="term" value="F:metal ion binding"/>
    <property type="evidence" value="ECO:0007669"/>
    <property type="project" value="InterPro"/>
</dbReference>
<dbReference type="InterPro" id="IPR052914">
    <property type="entry name" value="Aldehyde_Oxdr_Iron-Sulfur"/>
</dbReference>
<organism evidence="2 3">
    <name type="scientific">Vibrio galatheae</name>
    <dbReference type="NCBI Taxonomy" id="579748"/>
    <lineage>
        <taxon>Bacteria</taxon>
        <taxon>Pseudomonadati</taxon>
        <taxon>Pseudomonadota</taxon>
        <taxon>Gammaproteobacteria</taxon>
        <taxon>Vibrionales</taxon>
        <taxon>Vibrionaceae</taxon>
        <taxon>Vibrio</taxon>
    </lineage>
</organism>
<accession>A0A0F4NFK1</accession>
<dbReference type="RefSeq" id="WP_045956774.1">
    <property type="nucleotide sequence ID" value="NZ_JXXV01000028.1"/>
</dbReference>
<dbReference type="SUPFAM" id="SSF47741">
    <property type="entry name" value="CO dehydrogenase ISP C-domain like"/>
    <property type="match status" value="1"/>
</dbReference>
<dbReference type="InterPro" id="IPR001041">
    <property type="entry name" value="2Fe-2S_ferredoxin-type"/>
</dbReference>
<dbReference type="AlphaFoldDB" id="A0A0F4NFK1"/>
<gene>
    <name evidence="2" type="ORF">TW81_16195</name>
</gene>
<dbReference type="InterPro" id="IPR012675">
    <property type="entry name" value="Beta-grasp_dom_sf"/>
</dbReference>
<dbReference type="InterPro" id="IPR036884">
    <property type="entry name" value="2Fe-2S-bd_dom_sf"/>
</dbReference>
<dbReference type="PATRIC" id="fig|579748.3.peg.3346"/>
<dbReference type="Gene3D" id="1.10.150.120">
    <property type="entry name" value="[2Fe-2S]-binding domain"/>
    <property type="match status" value="1"/>
</dbReference>
<dbReference type="Gene3D" id="3.10.20.30">
    <property type="match status" value="1"/>
</dbReference>
<dbReference type="GO" id="GO:0016903">
    <property type="term" value="F:oxidoreductase activity, acting on the aldehyde or oxo group of donors"/>
    <property type="evidence" value="ECO:0007669"/>
    <property type="project" value="TreeGrafter"/>
</dbReference>
<proteinExistence type="predicted"/>
<dbReference type="Pfam" id="PF00111">
    <property type="entry name" value="Fer2"/>
    <property type="match status" value="1"/>
</dbReference>
<evidence type="ECO:0000313" key="3">
    <source>
        <dbReference type="Proteomes" id="UP000033673"/>
    </source>
</evidence>
<dbReference type="GO" id="GO:0051537">
    <property type="term" value="F:2 iron, 2 sulfur cluster binding"/>
    <property type="evidence" value="ECO:0007669"/>
    <property type="project" value="TreeGrafter"/>
</dbReference>
<dbReference type="EMBL" id="JXXV01000028">
    <property type="protein sequence ID" value="KJY81890.1"/>
    <property type="molecule type" value="Genomic_DNA"/>
</dbReference>
<dbReference type="Pfam" id="PF01799">
    <property type="entry name" value="Fer2_2"/>
    <property type="match status" value="1"/>
</dbReference>
<dbReference type="SUPFAM" id="SSF54292">
    <property type="entry name" value="2Fe-2S ferredoxin-like"/>
    <property type="match status" value="1"/>
</dbReference>
<comment type="caution">
    <text evidence="2">The sequence shown here is derived from an EMBL/GenBank/DDBJ whole genome shotgun (WGS) entry which is preliminary data.</text>
</comment>
<dbReference type="STRING" id="579748.TW81_16195"/>
<dbReference type="PROSITE" id="PS51085">
    <property type="entry name" value="2FE2S_FER_2"/>
    <property type="match status" value="1"/>
</dbReference>